<dbReference type="InterPro" id="IPR036770">
    <property type="entry name" value="Ankyrin_rpt-contain_sf"/>
</dbReference>
<dbReference type="Pfam" id="PF12796">
    <property type="entry name" value="Ank_2"/>
    <property type="match status" value="3"/>
</dbReference>
<keyword evidence="1" id="KW-0677">Repeat</keyword>
<protein>
    <submittedName>
        <fullName evidence="5">Ankyrin repeat domain-containing protein 50-like</fullName>
    </submittedName>
</protein>
<sequence>MSNGIVSSSHDVTKVILHLALDVESPNTKRKQFAVLRLRCKLWKDIVDSLTDCLSDDDLLLAVEGGNVESLRFLLTRAELDPSSKDIELLCNASKGASTEIVRLLLNDLRVDVSAEGQAFITAAKYGRTGIVQLLLSDERVDPSVRDNQATIKAASKGHDETVRLLLSDSRVDPSVHDNSAIIHAVSAGHNEIIRLLLSDSRVDPSAQDNQATKQQPLLLSDSRVDSSADDNYVIIHAAIYDHSGTVRVLLSDPRLDPSAKDNYAIRAAASMGYSETVRLLLSDSRVDPSSFGNYAIKQAASKGYSQTVSLLLSHPCVDPSADDNYGIRFAAGMVHSETVRLLLSDPRVDPSAEYDEAITRATEGGYMETVRLLLADERVDPSRHSLVLASAARGHTDVVELLLSHPRVDASAQLHAAKKSNTVRTQKWCNCSIITSGSIQLYSSPLDIIVSCFQNNAKNSSWSDPALSEELDLFFLDPLMHCEPLTPTPRSEPDDEPAIGRVRDTAVHIIIMGGGNSTPVPPKVKITKEDKPLPPPALKQRKESPSPDPPKYTSHVKSTVPTKTFDPIKLPEALFYKPEPQIVSPVKVNEPKTLKETRSSSVKNTPRPEDSLSPEDKENSQHVDEFINELAQSSDAPVESVEQASEEDTAEVDDFIQEATKEHEETKVRFSEEKAESVCLQLAARFIFLVMGAEVLSPKTASPLRTIIEVDEQLHAFRQYLEKSFSDELMEFWLAVESLNSKQAESTRTRTK</sequence>
<dbReference type="Gene3D" id="1.10.167.10">
    <property type="entry name" value="Regulator of G-protein Signalling 4, domain 2"/>
    <property type="match status" value="1"/>
</dbReference>
<name>A0A2P6N3X3_9EUKA</name>
<dbReference type="EMBL" id="MDYQ01000212">
    <property type="protein sequence ID" value="PRP78651.1"/>
    <property type="molecule type" value="Genomic_DNA"/>
</dbReference>
<dbReference type="InterPro" id="IPR002110">
    <property type="entry name" value="Ankyrin_rpt"/>
</dbReference>
<evidence type="ECO:0000256" key="1">
    <source>
        <dbReference type="ARBA" id="ARBA00022737"/>
    </source>
</evidence>
<evidence type="ECO:0000259" key="4">
    <source>
        <dbReference type="PROSITE" id="PS50132"/>
    </source>
</evidence>
<gene>
    <name evidence="5" type="ORF">PROFUN_13484</name>
</gene>
<dbReference type="PANTHER" id="PTHR24198:SF165">
    <property type="entry name" value="ANKYRIN REPEAT-CONTAINING PROTEIN-RELATED"/>
    <property type="match status" value="1"/>
</dbReference>
<organism evidence="5 6">
    <name type="scientific">Planoprotostelium fungivorum</name>
    <dbReference type="NCBI Taxonomy" id="1890364"/>
    <lineage>
        <taxon>Eukaryota</taxon>
        <taxon>Amoebozoa</taxon>
        <taxon>Evosea</taxon>
        <taxon>Variosea</taxon>
        <taxon>Cavosteliida</taxon>
        <taxon>Cavosteliaceae</taxon>
        <taxon>Planoprotostelium</taxon>
    </lineage>
</organism>
<dbReference type="PROSITE" id="PS50132">
    <property type="entry name" value="RGS"/>
    <property type="match status" value="1"/>
</dbReference>
<dbReference type="Gene3D" id="1.25.40.20">
    <property type="entry name" value="Ankyrin repeat-containing domain"/>
    <property type="match status" value="3"/>
</dbReference>
<dbReference type="Proteomes" id="UP000241769">
    <property type="component" value="Unassembled WGS sequence"/>
</dbReference>
<dbReference type="SMART" id="SM00248">
    <property type="entry name" value="ANK"/>
    <property type="match status" value="9"/>
</dbReference>
<accession>A0A2P6N3X3</accession>
<dbReference type="AlphaFoldDB" id="A0A2P6N3X3"/>
<dbReference type="SUPFAM" id="SSF48403">
    <property type="entry name" value="Ankyrin repeat"/>
    <property type="match status" value="1"/>
</dbReference>
<evidence type="ECO:0000313" key="5">
    <source>
        <dbReference type="EMBL" id="PRP78651.1"/>
    </source>
</evidence>
<evidence type="ECO:0000256" key="3">
    <source>
        <dbReference type="SAM" id="MobiDB-lite"/>
    </source>
</evidence>
<evidence type="ECO:0000256" key="2">
    <source>
        <dbReference type="ARBA" id="ARBA00023043"/>
    </source>
</evidence>
<dbReference type="SUPFAM" id="SSF48097">
    <property type="entry name" value="Regulator of G-protein signaling, RGS"/>
    <property type="match status" value="1"/>
</dbReference>
<feature type="region of interest" description="Disordered" evidence="3">
    <location>
        <begin position="513"/>
        <end position="564"/>
    </location>
</feature>
<dbReference type="OrthoDB" id="4187387at2759"/>
<keyword evidence="2" id="KW-0040">ANK repeat</keyword>
<evidence type="ECO:0000313" key="6">
    <source>
        <dbReference type="Proteomes" id="UP000241769"/>
    </source>
</evidence>
<feature type="domain" description="RGS" evidence="4">
    <location>
        <begin position="718"/>
        <end position="753"/>
    </location>
</feature>
<feature type="region of interest" description="Disordered" evidence="3">
    <location>
        <begin position="588"/>
        <end position="622"/>
    </location>
</feature>
<dbReference type="InterPro" id="IPR016137">
    <property type="entry name" value="RGS"/>
</dbReference>
<reference evidence="5 6" key="1">
    <citation type="journal article" date="2018" name="Genome Biol. Evol.">
        <title>Multiple Roots of Fruiting Body Formation in Amoebozoa.</title>
        <authorList>
            <person name="Hillmann F."/>
            <person name="Forbes G."/>
            <person name="Novohradska S."/>
            <person name="Ferling I."/>
            <person name="Riege K."/>
            <person name="Groth M."/>
            <person name="Westermann M."/>
            <person name="Marz M."/>
            <person name="Spaller T."/>
            <person name="Winckler T."/>
            <person name="Schaap P."/>
            <person name="Glockner G."/>
        </authorList>
    </citation>
    <scope>NUCLEOTIDE SEQUENCE [LARGE SCALE GENOMIC DNA]</scope>
    <source>
        <strain evidence="5 6">Jena</strain>
    </source>
</reference>
<keyword evidence="6" id="KW-1185">Reference proteome</keyword>
<dbReference type="InterPro" id="IPR044926">
    <property type="entry name" value="RGS_subdomain_2"/>
</dbReference>
<dbReference type="InParanoid" id="A0A2P6N3X3"/>
<proteinExistence type="predicted"/>
<comment type="caution">
    <text evidence="5">The sequence shown here is derived from an EMBL/GenBank/DDBJ whole genome shotgun (WGS) entry which is preliminary data.</text>
</comment>
<feature type="compositionally biased region" description="Basic and acidic residues" evidence="3">
    <location>
        <begin position="590"/>
        <end position="599"/>
    </location>
</feature>
<dbReference type="InterPro" id="IPR036305">
    <property type="entry name" value="RGS_sf"/>
</dbReference>
<dbReference type="Pfam" id="PF00615">
    <property type="entry name" value="RGS"/>
    <property type="match status" value="1"/>
</dbReference>
<dbReference type="STRING" id="1890364.A0A2P6N3X3"/>
<dbReference type="PANTHER" id="PTHR24198">
    <property type="entry name" value="ANKYRIN REPEAT AND PROTEIN KINASE DOMAIN-CONTAINING PROTEIN"/>
    <property type="match status" value="1"/>
</dbReference>
<feature type="compositionally biased region" description="Basic and acidic residues" evidence="3">
    <location>
        <begin position="607"/>
        <end position="622"/>
    </location>
</feature>